<dbReference type="PROSITE" id="PS50965">
    <property type="entry name" value="NERD"/>
    <property type="match status" value="1"/>
</dbReference>
<keyword evidence="5" id="KW-1185">Reference proteome</keyword>
<protein>
    <submittedName>
        <fullName evidence="4">Serine/threonine-protein kinase StkP</fullName>
        <ecNumber evidence="4">2.7.11.1</ecNumber>
    </submittedName>
</protein>
<sequence>MPDNWITISESQFPWEREALEFIRSQFPSHEPYRAWSNFEFIAHDGSINEVDLLVFSRVGFFLIEIKSKPGILSGDAGTWTWETDGRRSYMDNPYSAANLKSKKLTSLLKSQRAAKGKHQVPWLDAIVFLSAENLKCELTGSARTHITLRDREAGPDVKARDGIMATITRRKCPGLDTNLRGEFNKPVSKMIAQAMLQAKIRPSQRYRKVGDYKLNQIIGEGQGYQDWDANHVQLNNSNRRIRIYNLRSNAPEDERETLQRAAKREAELLEGLQHPGVLRREGYTMHELGPALIFEHNPSAIRLDHYIKQKHEELTDEERCRLLRQIAETVRFAHEKQTYHRGLCPQSILVDKSNRLSNVKIFNWQLGFRQSPDTERHSRIVTATSHIDRLIDEASTAYLAPEAGSSDHASGEKLDVFSLGAIAYHLFSGESPAANGIELAEKLRGSDGLKIRSVRPAVDQLHDLIEWSTNPVVGSRVMDSVEDFLEMLVAVEQEMVKVEQSFVEDPTDAKPGDVIAGEYLIHRRIGHGATSYAFLVQKEDDYFIAKIASDEEHNSRLKEESEVLSKLRHANIAEFVENVTVGDRHTIIIKPAIANKEKLSIETLRHRLKEDGALHIDLLQRFGDDLLNAVSFLEDQGYNHRDIKPDNVAVGQVGSGDRLHLVLFDFSLTRVRADNLQAGTPGYLDPLLPLRKNKQWDSYAERYAAAVTLYQMATGLNNFPVWSDDGTDPTQLESDAEIDAELFAANIRDSLIDFFEKAFSRKIENRHDNAEQMRRDWNDCFRDLEEPGEFLSELGEDELKKKLESATLETSITDLGLGTRAINALDRNDITTVEQLLSAGRGRIHRLKGIGHTTRRHINRVLVQLQNNLQKPVTVQEAQEETDHLPETNVERLSIDQMFKRVSGVGRQQGEEARAILPLIFGTDAKFDKAWAGSAEIAQHTKADRQQVVDWMKAFRDRWAKDAAITKLRKDINELLDSVGQVMSARDIASALLVTRGSHQLEPFRSQFALAVTRVAVEVERNMAKPKFIARRTNAGSVIVASRDELISVAAKLGAGADKLAANETIVSPARAIKLLRSLNEELTTHISDSNLVRLAASISQNAALSSRNEFYPNGMSAERAIKLSQNVLYGSDTLSVADLKSRVKSRYPQCADIPDPPQLNEILKNAGFDYRWNSSAAAYENPARDQVIHTTGTNTLSRYSTSLSSGGPGEVTPEIADARQFEERIEHALKQGALLALNVKANYYDDAIREVTRRCGVDLFDLEENFIELLREKATEAEVSWQQLLDVDAQPGQGHWDNLLILIDRVIEELKKRVLESDKTVLMTFTGVLDHYQRKQPFIADLAEHIHKELHGLWILLPDQEHVPTTTASGQAPIPKGWLQNLHRGAGV</sequence>
<dbReference type="GO" id="GO:0003899">
    <property type="term" value="F:DNA-directed RNA polymerase activity"/>
    <property type="evidence" value="ECO:0007669"/>
    <property type="project" value="InterPro"/>
</dbReference>
<dbReference type="GO" id="GO:0006351">
    <property type="term" value="P:DNA-templated transcription"/>
    <property type="evidence" value="ECO:0007669"/>
    <property type="project" value="InterPro"/>
</dbReference>
<dbReference type="InterPro" id="IPR011260">
    <property type="entry name" value="RNAP_asu_C"/>
</dbReference>
<feature type="domain" description="NERD" evidence="3">
    <location>
        <begin position="11"/>
        <end position="128"/>
    </location>
</feature>
<dbReference type="OrthoDB" id="9801841at2"/>
<feature type="domain" description="Protein kinase" evidence="2">
    <location>
        <begin position="520"/>
        <end position="779"/>
    </location>
</feature>
<feature type="binding site" evidence="1">
    <location>
        <position position="547"/>
    </location>
    <ligand>
        <name>ATP</name>
        <dbReference type="ChEBI" id="CHEBI:30616"/>
    </ligand>
</feature>
<dbReference type="Pfam" id="PF03118">
    <property type="entry name" value="RNA_pol_A_CTD"/>
    <property type="match status" value="1"/>
</dbReference>
<dbReference type="KEGG" id="mff:MFFC18_46910"/>
<dbReference type="GO" id="GO:0005524">
    <property type="term" value="F:ATP binding"/>
    <property type="evidence" value="ECO:0007669"/>
    <property type="project" value="UniProtKB-UniRule"/>
</dbReference>
<dbReference type="Pfam" id="PF00069">
    <property type="entry name" value="Pkinase"/>
    <property type="match status" value="2"/>
</dbReference>
<dbReference type="PROSITE" id="PS00107">
    <property type="entry name" value="PROTEIN_KINASE_ATP"/>
    <property type="match status" value="1"/>
</dbReference>
<dbReference type="PANTHER" id="PTHR44167">
    <property type="entry name" value="OVARIAN-SPECIFIC SERINE/THREONINE-PROTEIN KINASE LOK-RELATED"/>
    <property type="match status" value="1"/>
</dbReference>
<evidence type="ECO:0000259" key="3">
    <source>
        <dbReference type="PROSITE" id="PS50965"/>
    </source>
</evidence>
<dbReference type="RefSeq" id="WP_075083676.1">
    <property type="nucleotide sequence ID" value="NZ_CP042912.1"/>
</dbReference>
<keyword evidence="4" id="KW-0418">Kinase</keyword>
<dbReference type="Gene3D" id="3.30.200.20">
    <property type="entry name" value="Phosphorylase Kinase, domain 1"/>
    <property type="match status" value="1"/>
</dbReference>
<dbReference type="SUPFAM" id="SSF47789">
    <property type="entry name" value="C-terminal domain of RNA polymerase alpha subunit"/>
    <property type="match status" value="1"/>
</dbReference>
<proteinExistence type="predicted"/>
<dbReference type="NCBIfam" id="NF033442">
    <property type="entry name" value="BREX_PglW"/>
    <property type="match status" value="1"/>
</dbReference>
<dbReference type="Proteomes" id="UP000322214">
    <property type="component" value="Chromosome"/>
</dbReference>
<dbReference type="PROSITE" id="PS50011">
    <property type="entry name" value="PROTEIN_KINASE_DOM"/>
    <property type="match status" value="2"/>
</dbReference>
<evidence type="ECO:0000259" key="2">
    <source>
        <dbReference type="PROSITE" id="PS50011"/>
    </source>
</evidence>
<keyword evidence="4" id="KW-0808">Transferase</keyword>
<dbReference type="InterPro" id="IPR011528">
    <property type="entry name" value="NERD"/>
</dbReference>
<dbReference type="Gene3D" id="1.10.510.10">
    <property type="entry name" value="Transferase(Phosphotransferase) domain 1"/>
    <property type="match status" value="2"/>
</dbReference>
<dbReference type="PANTHER" id="PTHR44167:SF31">
    <property type="entry name" value="PROTEIN CBG02007"/>
    <property type="match status" value="1"/>
</dbReference>
<dbReference type="InterPro" id="IPR049832">
    <property type="entry name" value="BREX_PglW"/>
</dbReference>
<reference evidence="4 5" key="1">
    <citation type="submission" date="2019-08" db="EMBL/GenBank/DDBJ databases">
        <title>Deep-cultivation of Planctomycetes and their phenomic and genomic characterization uncovers novel biology.</title>
        <authorList>
            <person name="Wiegand S."/>
            <person name="Jogler M."/>
            <person name="Boedeker C."/>
            <person name="Pinto D."/>
            <person name="Vollmers J."/>
            <person name="Rivas-Marin E."/>
            <person name="Kohn T."/>
            <person name="Peeters S.H."/>
            <person name="Heuer A."/>
            <person name="Rast P."/>
            <person name="Oberbeckmann S."/>
            <person name="Bunk B."/>
            <person name="Jeske O."/>
            <person name="Meyerdierks A."/>
            <person name="Storesund J.E."/>
            <person name="Kallscheuer N."/>
            <person name="Luecker S."/>
            <person name="Lage O.M."/>
            <person name="Pohl T."/>
            <person name="Merkel B.J."/>
            <person name="Hornburger P."/>
            <person name="Mueller R.-W."/>
            <person name="Bruemmer F."/>
            <person name="Labrenz M."/>
            <person name="Spormann A.M."/>
            <person name="Op den Camp H."/>
            <person name="Overmann J."/>
            <person name="Amann R."/>
            <person name="Jetten M.S.M."/>
            <person name="Mascher T."/>
            <person name="Medema M.H."/>
            <person name="Devos D.P."/>
            <person name="Kaster A.-K."/>
            <person name="Ovreas L."/>
            <person name="Rohde M."/>
            <person name="Galperin M.Y."/>
            <person name="Jogler C."/>
        </authorList>
    </citation>
    <scope>NUCLEOTIDE SEQUENCE [LARGE SCALE GENOMIC DNA]</scope>
    <source>
        <strain evidence="4 5">FC18</strain>
    </source>
</reference>
<gene>
    <name evidence="4" type="primary">stkP_3</name>
    <name evidence="4" type="ORF">MFFC18_46910</name>
</gene>
<dbReference type="EMBL" id="CP042912">
    <property type="protein sequence ID" value="QEG24768.1"/>
    <property type="molecule type" value="Genomic_DNA"/>
</dbReference>
<keyword evidence="1" id="KW-0067">ATP-binding</keyword>
<dbReference type="SUPFAM" id="SSF56112">
    <property type="entry name" value="Protein kinase-like (PK-like)"/>
    <property type="match status" value="2"/>
</dbReference>
<evidence type="ECO:0000313" key="5">
    <source>
        <dbReference type="Proteomes" id="UP000322214"/>
    </source>
</evidence>
<evidence type="ECO:0000313" key="4">
    <source>
        <dbReference type="EMBL" id="QEG24768.1"/>
    </source>
</evidence>
<dbReference type="Gene3D" id="1.10.150.20">
    <property type="entry name" value="5' to 3' exonuclease, C-terminal subdomain"/>
    <property type="match status" value="1"/>
</dbReference>
<dbReference type="SMART" id="SM00220">
    <property type="entry name" value="S_TKc"/>
    <property type="match status" value="1"/>
</dbReference>
<dbReference type="GO" id="GO:0003677">
    <property type="term" value="F:DNA binding"/>
    <property type="evidence" value="ECO:0007669"/>
    <property type="project" value="InterPro"/>
</dbReference>
<dbReference type="InterPro" id="IPR017441">
    <property type="entry name" value="Protein_kinase_ATP_BS"/>
</dbReference>
<dbReference type="STRING" id="980251.GCA_001642875_00878"/>
<evidence type="ECO:0000256" key="1">
    <source>
        <dbReference type="PROSITE-ProRule" id="PRU10141"/>
    </source>
</evidence>
<dbReference type="InterPro" id="IPR011009">
    <property type="entry name" value="Kinase-like_dom_sf"/>
</dbReference>
<dbReference type="EC" id="2.7.11.1" evidence="4"/>
<dbReference type="GO" id="GO:0004674">
    <property type="term" value="F:protein serine/threonine kinase activity"/>
    <property type="evidence" value="ECO:0007669"/>
    <property type="project" value="UniProtKB-EC"/>
</dbReference>
<feature type="domain" description="Protein kinase" evidence="2">
    <location>
        <begin position="213"/>
        <end position="526"/>
    </location>
</feature>
<name>A0A5B9PED1_9BACT</name>
<dbReference type="Pfam" id="PF08378">
    <property type="entry name" value="NERD"/>
    <property type="match status" value="1"/>
</dbReference>
<accession>A0A5B9PED1</accession>
<dbReference type="GO" id="GO:0005737">
    <property type="term" value="C:cytoplasm"/>
    <property type="evidence" value="ECO:0007669"/>
    <property type="project" value="TreeGrafter"/>
</dbReference>
<keyword evidence="1" id="KW-0547">Nucleotide-binding</keyword>
<organism evidence="4 5">
    <name type="scientific">Mariniblastus fucicola</name>
    <dbReference type="NCBI Taxonomy" id="980251"/>
    <lineage>
        <taxon>Bacteria</taxon>
        <taxon>Pseudomonadati</taxon>
        <taxon>Planctomycetota</taxon>
        <taxon>Planctomycetia</taxon>
        <taxon>Pirellulales</taxon>
        <taxon>Pirellulaceae</taxon>
        <taxon>Mariniblastus</taxon>
    </lineage>
</organism>
<dbReference type="InterPro" id="IPR000719">
    <property type="entry name" value="Prot_kinase_dom"/>
</dbReference>